<organism evidence="2 3">
    <name type="scientific">Phoenicibacter congonensis</name>
    <dbReference type="NCBI Taxonomy" id="1944646"/>
    <lineage>
        <taxon>Bacteria</taxon>
        <taxon>Bacillati</taxon>
        <taxon>Actinomycetota</taxon>
        <taxon>Coriobacteriia</taxon>
        <taxon>Eggerthellales</taxon>
        <taxon>Eggerthellaceae</taxon>
        <taxon>Phoenicibacter</taxon>
    </lineage>
</organism>
<dbReference type="Proteomes" id="UP001168575">
    <property type="component" value="Unassembled WGS sequence"/>
</dbReference>
<dbReference type="PANTHER" id="PTHR43433">
    <property type="entry name" value="HYDROLASE, ALPHA/BETA FOLD FAMILY PROTEIN"/>
    <property type="match status" value="1"/>
</dbReference>
<accession>A0AA43UB71</accession>
<dbReference type="PANTHER" id="PTHR43433:SF5">
    <property type="entry name" value="AB HYDROLASE-1 DOMAIN-CONTAINING PROTEIN"/>
    <property type="match status" value="1"/>
</dbReference>
<gene>
    <name evidence="2" type="ORF">Q3982_03800</name>
</gene>
<dbReference type="InterPro" id="IPR050471">
    <property type="entry name" value="AB_hydrolase"/>
</dbReference>
<dbReference type="GO" id="GO:0016787">
    <property type="term" value="F:hydrolase activity"/>
    <property type="evidence" value="ECO:0007669"/>
    <property type="project" value="UniProtKB-KW"/>
</dbReference>
<proteinExistence type="predicted"/>
<comment type="caution">
    <text evidence="2">The sequence shown here is derived from an EMBL/GenBank/DDBJ whole genome shotgun (WGS) entry which is preliminary data.</text>
</comment>
<dbReference type="EMBL" id="JAUMVS010000048">
    <property type="protein sequence ID" value="MDO4841784.1"/>
    <property type="molecule type" value="Genomic_DNA"/>
</dbReference>
<evidence type="ECO:0000313" key="2">
    <source>
        <dbReference type="EMBL" id="MDO4841784.1"/>
    </source>
</evidence>
<sequence>MFAQGLNTVKIKDYELPFIKFGHGEKNLIMIPGLSYIMIPAQVERRKGFSAPYAEEFTCYYPERRPNITPGYTTEQMAEDIFDFCEVLGIKEACVQGFSQGGMITQWLAINHPELVKAAVMTVTLSKPNDSIRETENWTNLLKQQDDEAALKYMRNISYSDEWLEIHENDPVDPVAQEHCRAIDQYEIMSDACISHNAFDRLHEIKCPVLVNGGWKDHVVSGQASVEIASELKCDLHMYAKLGHGLYEEDKNYHARVFDWLQQNCA</sequence>
<dbReference type="InterPro" id="IPR029058">
    <property type="entry name" value="AB_hydrolase_fold"/>
</dbReference>
<protein>
    <submittedName>
        <fullName evidence="2">Alpha/beta hydrolase</fullName>
    </submittedName>
</protein>
<evidence type="ECO:0000259" key="1">
    <source>
        <dbReference type="Pfam" id="PF00561"/>
    </source>
</evidence>
<keyword evidence="3" id="KW-1185">Reference proteome</keyword>
<dbReference type="Gene3D" id="3.40.50.1820">
    <property type="entry name" value="alpha/beta hydrolase"/>
    <property type="match status" value="1"/>
</dbReference>
<dbReference type="AlphaFoldDB" id="A0AA43UB71"/>
<dbReference type="InterPro" id="IPR000073">
    <property type="entry name" value="AB_hydrolase_1"/>
</dbReference>
<name>A0AA43UB71_9ACTN</name>
<keyword evidence="2" id="KW-0378">Hydrolase</keyword>
<dbReference type="Pfam" id="PF00561">
    <property type="entry name" value="Abhydrolase_1"/>
    <property type="match status" value="1"/>
</dbReference>
<feature type="domain" description="AB hydrolase-1" evidence="1">
    <location>
        <begin position="68"/>
        <end position="140"/>
    </location>
</feature>
<evidence type="ECO:0000313" key="3">
    <source>
        <dbReference type="Proteomes" id="UP001168575"/>
    </source>
</evidence>
<dbReference type="SUPFAM" id="SSF53474">
    <property type="entry name" value="alpha/beta-Hydrolases"/>
    <property type="match status" value="1"/>
</dbReference>
<reference evidence="2" key="1">
    <citation type="submission" date="2023-07" db="EMBL/GenBank/DDBJ databases">
        <title>Between Cages and Wild: Unraveling the Impact of Captivity on Animal Microbiomes and Antimicrobial Resistance.</title>
        <authorList>
            <person name="Schmartz G.P."/>
            <person name="Rehner J."/>
            <person name="Schuff M.J."/>
            <person name="Becker S.L."/>
            <person name="Kravczyk M."/>
            <person name="Gurevich A."/>
            <person name="Francke R."/>
            <person name="Mueller R."/>
            <person name="Keller V."/>
            <person name="Keller A."/>
        </authorList>
    </citation>
    <scope>NUCLEOTIDE SEQUENCE</scope>
    <source>
        <strain evidence="2">S12M_St_49</strain>
    </source>
</reference>